<dbReference type="Pfam" id="PF00903">
    <property type="entry name" value="Glyoxalase"/>
    <property type="match status" value="1"/>
</dbReference>
<dbReference type="Proteomes" id="UP001447516">
    <property type="component" value="Unassembled WGS sequence"/>
</dbReference>
<keyword evidence="4" id="KW-0677">Repeat</keyword>
<dbReference type="InterPro" id="IPR029068">
    <property type="entry name" value="Glyas_Bleomycin-R_OHBP_Dase"/>
</dbReference>
<evidence type="ECO:0000259" key="6">
    <source>
        <dbReference type="PROSITE" id="PS51819"/>
    </source>
</evidence>
<dbReference type="Gene3D" id="3.10.180.10">
    <property type="entry name" value="2,3-Dihydroxybiphenyl 1,2-Dioxygenase, domain 1"/>
    <property type="match status" value="2"/>
</dbReference>
<keyword evidence="5" id="KW-0408">Iron</keyword>
<proteinExistence type="inferred from homology"/>
<dbReference type="InterPro" id="IPR037523">
    <property type="entry name" value="VOC_core"/>
</dbReference>
<dbReference type="PIRSF" id="PIRSF009283">
    <property type="entry name" value="HPP_dOase"/>
    <property type="match status" value="1"/>
</dbReference>
<dbReference type="NCBIfam" id="TIGR01263">
    <property type="entry name" value="4HPPD"/>
    <property type="match status" value="1"/>
</dbReference>
<dbReference type="CDD" id="cd08342">
    <property type="entry name" value="HPPD_N_like"/>
    <property type="match status" value="1"/>
</dbReference>
<dbReference type="SUPFAM" id="SSF54593">
    <property type="entry name" value="Glyoxalase/Bleomycin resistance protein/Dihydroxybiphenyl dioxygenase"/>
    <property type="match status" value="1"/>
</dbReference>
<keyword evidence="8" id="KW-1185">Reference proteome</keyword>
<protein>
    <submittedName>
        <fullName evidence="7">4-hydroxyphenylpyruvate dioxygenase</fullName>
        <ecNumber evidence="7">1.13.11.27</ecNumber>
    </submittedName>
</protein>
<evidence type="ECO:0000256" key="1">
    <source>
        <dbReference type="ARBA" id="ARBA00001962"/>
    </source>
</evidence>
<evidence type="ECO:0000313" key="7">
    <source>
        <dbReference type="EMBL" id="MEN3539932.1"/>
    </source>
</evidence>
<dbReference type="InterPro" id="IPR041736">
    <property type="entry name" value="4OHPhenylPyrv_dOase_N"/>
</dbReference>
<dbReference type="InterPro" id="IPR005956">
    <property type="entry name" value="4OHPhenylPyrv_dOase"/>
</dbReference>
<feature type="domain" description="VOC" evidence="6">
    <location>
        <begin position="12"/>
        <end position="135"/>
    </location>
</feature>
<accession>A0ABV0AXD6</accession>
<evidence type="ECO:0000256" key="5">
    <source>
        <dbReference type="ARBA" id="ARBA00023004"/>
    </source>
</evidence>
<evidence type="ECO:0000256" key="2">
    <source>
        <dbReference type="ARBA" id="ARBA00005877"/>
    </source>
</evidence>
<keyword evidence="3" id="KW-0479">Metal-binding</keyword>
<dbReference type="InterPro" id="IPR004360">
    <property type="entry name" value="Glyas_Fos-R_dOase_dom"/>
</dbReference>
<comment type="caution">
    <text evidence="7">The sequence shown here is derived from an EMBL/GenBank/DDBJ whole genome shotgun (WGS) entry which is preliminary data.</text>
</comment>
<sequence length="349" mass="37348">MAASTHAYDDMSVGHIEFYVDDAGAAADRLFGGFGFERTTLPGRPGWCRSLLLTGGRIRLVLTEALSPEHPAAAYVERHGDGVADIALRVPDVAAAFAEATRRGARAVTPPEGDGDAVTARIEGSGGVVHTFVQGVPDTGPALPGRGGAPAEVDHFAVCVEPGRIDDTVEFYRRVLGFELVFTEHVVVGSQAMTTKVVQSGSGGVTLTLIEPDVTRVSGHIDDFLRDHGGAGVQHIAFTVPDIVAAVGTLASRGVEFLPTPAAYYRLLPERLEPLRHRVEELRRLNILVDEDHDGQLFQIFTRSTHPRGTYFSELIERIGAKTFGSGNIAALYTAVELQRETGEAEEAA</sequence>
<keyword evidence="7" id="KW-0223">Dioxygenase</keyword>
<dbReference type="RefSeq" id="WP_346229806.1">
    <property type="nucleotide sequence ID" value="NZ_JBDJAW010000040.1"/>
</dbReference>
<dbReference type="InterPro" id="IPR041735">
    <property type="entry name" value="4OHPhenylPyrv_dOase_C"/>
</dbReference>
<dbReference type="PANTHER" id="PTHR11959">
    <property type="entry name" value="4-HYDROXYPHENYLPYRUVATE DIOXYGENASE"/>
    <property type="match status" value="1"/>
</dbReference>
<dbReference type="EMBL" id="JBDJAW010000040">
    <property type="protein sequence ID" value="MEN3539932.1"/>
    <property type="molecule type" value="Genomic_DNA"/>
</dbReference>
<evidence type="ECO:0000256" key="3">
    <source>
        <dbReference type="ARBA" id="ARBA00022723"/>
    </source>
</evidence>
<gene>
    <name evidence="7" type="primary">hppD</name>
    <name evidence="7" type="ORF">AAH991_32815</name>
</gene>
<dbReference type="GO" id="GO:0003868">
    <property type="term" value="F:4-hydroxyphenylpyruvate dioxygenase activity"/>
    <property type="evidence" value="ECO:0007669"/>
    <property type="project" value="UniProtKB-EC"/>
</dbReference>
<evidence type="ECO:0000256" key="4">
    <source>
        <dbReference type="ARBA" id="ARBA00022737"/>
    </source>
</evidence>
<feature type="domain" description="VOC" evidence="6">
    <location>
        <begin position="152"/>
        <end position="303"/>
    </location>
</feature>
<dbReference type="Pfam" id="PF13669">
    <property type="entry name" value="Glyoxalase_4"/>
    <property type="match status" value="1"/>
</dbReference>
<dbReference type="CDD" id="cd07250">
    <property type="entry name" value="HPPD_C_like"/>
    <property type="match status" value="1"/>
</dbReference>
<dbReference type="PANTHER" id="PTHR11959:SF1">
    <property type="entry name" value="4-HYDROXYPHENYLPYRUVATE DIOXYGENASE"/>
    <property type="match status" value="1"/>
</dbReference>
<keyword evidence="7" id="KW-0560">Oxidoreductase</keyword>
<reference evidence="7 8" key="1">
    <citation type="submission" date="2024-05" db="EMBL/GenBank/DDBJ databases">
        <title>Microbispora sp.ZYX-F-249.</title>
        <authorList>
            <person name="Xie H."/>
        </authorList>
    </citation>
    <scope>NUCLEOTIDE SEQUENCE [LARGE SCALE GENOMIC DNA]</scope>
    <source>
        <strain evidence="7 8">ZYX-F-249</strain>
    </source>
</reference>
<name>A0ABV0AXD6_9ACTN</name>
<dbReference type="EC" id="1.13.11.27" evidence="7"/>
<evidence type="ECO:0000313" key="8">
    <source>
        <dbReference type="Proteomes" id="UP001447516"/>
    </source>
</evidence>
<comment type="similarity">
    <text evidence="2">Belongs to the 4HPPD family.</text>
</comment>
<comment type="cofactor">
    <cofactor evidence="1">
        <name>Fe cation</name>
        <dbReference type="ChEBI" id="CHEBI:24875"/>
    </cofactor>
</comment>
<organism evidence="7 8">
    <name type="scientific">Microbispora maris</name>
    <dbReference type="NCBI Taxonomy" id="3144104"/>
    <lineage>
        <taxon>Bacteria</taxon>
        <taxon>Bacillati</taxon>
        <taxon>Actinomycetota</taxon>
        <taxon>Actinomycetes</taxon>
        <taxon>Streptosporangiales</taxon>
        <taxon>Streptosporangiaceae</taxon>
        <taxon>Microbispora</taxon>
    </lineage>
</organism>
<dbReference type="PROSITE" id="PS51819">
    <property type="entry name" value="VOC"/>
    <property type="match status" value="2"/>
</dbReference>